<dbReference type="SUPFAM" id="SSF55729">
    <property type="entry name" value="Acyl-CoA N-acyltransferases (Nat)"/>
    <property type="match status" value="1"/>
</dbReference>
<evidence type="ECO:0000313" key="1">
    <source>
        <dbReference type="EMBL" id="QRH00607.1"/>
    </source>
</evidence>
<proteinExistence type="predicted"/>
<keyword evidence="2" id="KW-1185">Reference proteome</keyword>
<dbReference type="Gene3D" id="3.40.630.30">
    <property type="match status" value="1"/>
</dbReference>
<reference evidence="1 2" key="1">
    <citation type="journal article" date="2012" name="Antonie Van Leeuwenhoek">
        <title>Shewanella litorisediminis sp. nov., a gammaproteobacterium isolated from a tidal flat sediment.</title>
        <authorList>
            <person name="Lee M.H."/>
            <person name="Yoon J.H."/>
        </authorList>
    </citation>
    <scope>NUCLEOTIDE SEQUENCE [LARGE SCALE GENOMIC DNA]</scope>
    <source>
        <strain evidence="1 2">SMK1-12</strain>
    </source>
</reference>
<name>A0ABX7G066_9GAMM</name>
<dbReference type="InterPro" id="IPR016181">
    <property type="entry name" value="Acyl_CoA_acyltransferase"/>
</dbReference>
<sequence>MNTNDEIELINIVSKEQLLQHYNGIAELFAESFNKELDKELWQWAYINNPFGEPLVSIALHRGEVVGHYAVIPMNLENSTDKIYGFLSMTTMVAVDFRMHKLFQILANMVYARIKNLGVPAIVFGFPNDNSAPGFTKRLGWTISEDYKVVSVKPYQINEVASILEGLLQSNPYTLSLEDSSIKDWRTNKPKQTWLYNNSLGLKSIGNEFDLMHITDGKALAKSQFQAAVNMILPVNDKLNIDDIKISFPYRFGYRLFNTEKEPNLFVQMSMSDIF</sequence>
<dbReference type="RefSeq" id="WP_203324321.1">
    <property type="nucleotide sequence ID" value="NZ_CP069213.1"/>
</dbReference>
<protein>
    <submittedName>
        <fullName evidence="1">GNAT family N-acetyltransferase</fullName>
    </submittedName>
</protein>
<evidence type="ECO:0000313" key="2">
    <source>
        <dbReference type="Proteomes" id="UP000596252"/>
    </source>
</evidence>
<dbReference type="EMBL" id="CP069213">
    <property type="protein sequence ID" value="QRH00607.1"/>
    <property type="molecule type" value="Genomic_DNA"/>
</dbReference>
<dbReference type="Pfam" id="PF13527">
    <property type="entry name" value="Acetyltransf_9"/>
    <property type="match status" value="1"/>
</dbReference>
<organism evidence="1 2">
    <name type="scientific">Shewanella litorisediminis</name>
    <dbReference type="NCBI Taxonomy" id="1173586"/>
    <lineage>
        <taxon>Bacteria</taxon>
        <taxon>Pseudomonadati</taxon>
        <taxon>Pseudomonadota</taxon>
        <taxon>Gammaproteobacteria</taxon>
        <taxon>Alteromonadales</taxon>
        <taxon>Shewanellaceae</taxon>
        <taxon>Shewanella</taxon>
    </lineage>
</organism>
<gene>
    <name evidence="1" type="ORF">JQC75_12030</name>
</gene>
<dbReference type="Proteomes" id="UP000596252">
    <property type="component" value="Chromosome"/>
</dbReference>
<accession>A0ABX7G066</accession>